<dbReference type="PROSITE" id="PS51318">
    <property type="entry name" value="TAT"/>
    <property type="match status" value="1"/>
</dbReference>
<evidence type="ECO:0000256" key="4">
    <source>
        <dbReference type="ARBA" id="ARBA00023002"/>
    </source>
</evidence>
<evidence type="ECO:0000313" key="13">
    <source>
        <dbReference type="Proteomes" id="UP000468735"/>
    </source>
</evidence>
<keyword evidence="5" id="KW-0753">Steroid metabolism</keyword>
<dbReference type="EC" id="1.3.99.4" evidence="8"/>
<dbReference type="InterPro" id="IPR036188">
    <property type="entry name" value="FAD/NAD-bd_sf"/>
</dbReference>
<feature type="domain" description="FAD-dependent oxidoreductase 2 FAD-binding" evidence="11">
    <location>
        <begin position="79"/>
        <end position="604"/>
    </location>
</feature>
<dbReference type="GO" id="GO:0008202">
    <property type="term" value="P:steroid metabolic process"/>
    <property type="evidence" value="ECO:0007669"/>
    <property type="project" value="UniProtKB-KW"/>
</dbReference>
<comment type="caution">
    <text evidence="12">The sequence shown here is derived from an EMBL/GenBank/DDBJ whole genome shotgun (WGS) entry which is preliminary data.</text>
</comment>
<name>A0A6H9ZDC8_9ACTN</name>
<sequence length="622" mass="65390">MVPGARRRRIRPSPRAKGTAVPDQTPQNDQTPQPDQTPRPTRRAVLRGAAAGGAGILLGSHVLGSVAAHADTADAPEYDVVVVGAGAAGMTAALTAAKRGLSTLVVEKAAKFGGSAARSGAGIWIPNNQVILAAGVPDTPAKAAAYLAAVVGNEVPADRRAAFLGNGPAMISFVMRNSPLRFRFMEGYSDYYPELPGGMPNGRSIEPDMFDGKLLGAELANLNPAYIPVPNGQVVYSGDYKWLNLALVNAKGAALALETYTRWSQAVSQGKKPLTMGQSLAGALRAGLLQAGVPVWLNSPLIDLRVDAGRVTGVLVTRNGTQTLVKARYGVVVGSGGFEHNASMRKQYQRQPIGTDWTVGADSNTGDGIEAGLEAGAAVALMDDAWWGPAIPLPGEPYFCLAERTLPGSIIVNRQGARFVNEAAPYSDVVHVMYDKNPTAPCIPSWMVIDQNYRNRYLFKDIAPTLDFPRAWYDSGAVVKSWSISGLATAMGVPGAALQSTISRFNGFATSGKDLDFKRGDSAYDHYYTDPAVKPNSCLAPLWLPPYYAFKIVPGDLGTKGGMVTDASARVLTTGRAVIPGLYAAGNASAAVMGHSYAGAGSTIGPAMTFAYIAANHIADNR</sequence>
<dbReference type="OrthoDB" id="9813348at2"/>
<dbReference type="AlphaFoldDB" id="A0A6H9ZDC8"/>
<keyword evidence="4 12" id="KW-0560">Oxidoreductase</keyword>
<dbReference type="InterPro" id="IPR050315">
    <property type="entry name" value="FAD-oxidoreductase_2"/>
</dbReference>
<feature type="region of interest" description="Disordered" evidence="10">
    <location>
        <begin position="1"/>
        <end position="41"/>
    </location>
</feature>
<dbReference type="SUPFAM" id="SSF51905">
    <property type="entry name" value="FAD/NAD(P)-binding domain"/>
    <property type="match status" value="1"/>
</dbReference>
<protein>
    <recommendedName>
        <fullName evidence="9">3-oxosteroid 1-dehydrogenase</fullName>
        <ecNumber evidence="8">1.3.99.4</ecNumber>
    </recommendedName>
</protein>
<keyword evidence="13" id="KW-1185">Reference proteome</keyword>
<proteinExistence type="inferred from homology"/>
<feature type="compositionally biased region" description="Low complexity" evidence="10">
    <location>
        <begin position="22"/>
        <end position="39"/>
    </location>
</feature>
<dbReference type="InterPro" id="IPR003953">
    <property type="entry name" value="FAD-dep_OxRdtase_2_FAD-bd"/>
</dbReference>
<evidence type="ECO:0000313" key="12">
    <source>
        <dbReference type="EMBL" id="KAB2352549.1"/>
    </source>
</evidence>
<feature type="compositionally biased region" description="Basic residues" evidence="10">
    <location>
        <begin position="1"/>
        <end position="14"/>
    </location>
</feature>
<evidence type="ECO:0000256" key="7">
    <source>
        <dbReference type="ARBA" id="ARBA00061147"/>
    </source>
</evidence>
<dbReference type="PANTHER" id="PTHR43400:SF10">
    <property type="entry name" value="3-OXOSTEROID 1-DEHYDROGENASE"/>
    <property type="match status" value="1"/>
</dbReference>
<dbReference type="Gene3D" id="3.50.50.60">
    <property type="entry name" value="FAD/NAD(P)-binding domain"/>
    <property type="match status" value="2"/>
</dbReference>
<dbReference type="PRINTS" id="PR00469">
    <property type="entry name" value="PNDRDTASEII"/>
</dbReference>
<evidence type="ECO:0000256" key="1">
    <source>
        <dbReference type="ARBA" id="ARBA00001974"/>
    </source>
</evidence>
<dbReference type="FunFam" id="3.50.50.60:FF:000208">
    <property type="entry name" value="3-ketosteroid dehydrogenase"/>
    <property type="match status" value="1"/>
</dbReference>
<dbReference type="PANTHER" id="PTHR43400">
    <property type="entry name" value="FUMARATE REDUCTASE"/>
    <property type="match status" value="1"/>
</dbReference>
<evidence type="ECO:0000256" key="2">
    <source>
        <dbReference type="ARBA" id="ARBA00022630"/>
    </source>
</evidence>
<organism evidence="12 13">
    <name type="scientific">Actinomadura rudentiformis</name>
    <dbReference type="NCBI Taxonomy" id="359158"/>
    <lineage>
        <taxon>Bacteria</taxon>
        <taxon>Bacillati</taxon>
        <taxon>Actinomycetota</taxon>
        <taxon>Actinomycetes</taxon>
        <taxon>Streptosporangiales</taxon>
        <taxon>Thermomonosporaceae</taxon>
        <taxon>Actinomadura</taxon>
    </lineage>
</organism>
<evidence type="ECO:0000256" key="6">
    <source>
        <dbReference type="ARBA" id="ARBA00051951"/>
    </source>
</evidence>
<keyword evidence="2" id="KW-0285">Flavoprotein</keyword>
<comment type="cofactor">
    <cofactor evidence="1">
        <name>FAD</name>
        <dbReference type="ChEBI" id="CHEBI:57692"/>
    </cofactor>
</comment>
<evidence type="ECO:0000259" key="11">
    <source>
        <dbReference type="Pfam" id="PF00890"/>
    </source>
</evidence>
<dbReference type="NCBIfam" id="NF005882">
    <property type="entry name" value="PRK07843.1"/>
    <property type="match status" value="1"/>
</dbReference>
<keyword evidence="5" id="KW-0443">Lipid metabolism</keyword>
<comment type="catalytic activity">
    <reaction evidence="6">
        <text>a 3-oxosteroid + A = a 3-oxo-Delta(1)-steroid + AH2</text>
        <dbReference type="Rhea" id="RHEA:13329"/>
        <dbReference type="ChEBI" id="CHEBI:13193"/>
        <dbReference type="ChEBI" id="CHEBI:17499"/>
        <dbReference type="ChEBI" id="CHEBI:20156"/>
        <dbReference type="ChEBI" id="CHEBI:47788"/>
        <dbReference type="EC" id="1.3.99.4"/>
    </reaction>
</comment>
<dbReference type="GO" id="GO:0047571">
    <property type="term" value="F:3-oxosteroid 1-dehydrogenase activity"/>
    <property type="evidence" value="ECO:0007669"/>
    <property type="project" value="UniProtKB-EC"/>
</dbReference>
<gene>
    <name evidence="12" type="ORF">F8566_02405</name>
</gene>
<evidence type="ECO:0000256" key="8">
    <source>
        <dbReference type="ARBA" id="ARBA00066536"/>
    </source>
</evidence>
<evidence type="ECO:0000256" key="3">
    <source>
        <dbReference type="ARBA" id="ARBA00022827"/>
    </source>
</evidence>
<evidence type="ECO:0000256" key="9">
    <source>
        <dbReference type="ARBA" id="ARBA00069709"/>
    </source>
</evidence>
<evidence type="ECO:0000256" key="10">
    <source>
        <dbReference type="SAM" id="MobiDB-lite"/>
    </source>
</evidence>
<keyword evidence="3" id="KW-0274">FAD</keyword>
<reference evidence="12 13" key="1">
    <citation type="submission" date="2019-09" db="EMBL/GenBank/DDBJ databases">
        <title>Actinomadura physcomitrii sp. nov., a novel actinomycete isolated from moss [Physcomitrium sphaericum (Ludw) Fuernr].</title>
        <authorList>
            <person name="Zhuang X."/>
            <person name="Liu C."/>
        </authorList>
    </citation>
    <scope>NUCLEOTIDE SEQUENCE [LARGE SCALE GENOMIC DNA]</scope>
    <source>
        <strain evidence="12 13">HMC1</strain>
    </source>
</reference>
<dbReference type="Proteomes" id="UP000468735">
    <property type="component" value="Unassembled WGS sequence"/>
</dbReference>
<dbReference type="EMBL" id="WBMT01000001">
    <property type="protein sequence ID" value="KAB2352549.1"/>
    <property type="molecule type" value="Genomic_DNA"/>
</dbReference>
<dbReference type="SUPFAM" id="SSF56425">
    <property type="entry name" value="Succinate dehydrogenase/fumarate reductase flavoprotein, catalytic domain"/>
    <property type="match status" value="1"/>
</dbReference>
<evidence type="ECO:0000256" key="5">
    <source>
        <dbReference type="ARBA" id="ARBA00023221"/>
    </source>
</evidence>
<comment type="similarity">
    <text evidence="7">Belongs to the FAD-dependent oxidoreductase 2 family. 3-oxosteroid dehydrogenase subfamily.</text>
</comment>
<dbReference type="InterPro" id="IPR006311">
    <property type="entry name" value="TAT_signal"/>
</dbReference>
<accession>A0A6H9ZDC8</accession>
<dbReference type="InterPro" id="IPR027477">
    <property type="entry name" value="Succ_DH/fumarate_Rdtase_cat_sf"/>
</dbReference>
<dbReference type="Pfam" id="PF00890">
    <property type="entry name" value="FAD_binding_2"/>
    <property type="match status" value="1"/>
</dbReference>